<dbReference type="Proteomes" id="UP001312865">
    <property type="component" value="Unassembled WGS sequence"/>
</dbReference>
<keyword evidence="2" id="KW-1185">Reference proteome</keyword>
<organism evidence="1 2">
    <name type="scientific">Bacillus spongiae</name>
    <dbReference type="NCBI Taxonomy" id="2683610"/>
    <lineage>
        <taxon>Bacteria</taxon>
        <taxon>Bacillati</taxon>
        <taxon>Bacillota</taxon>
        <taxon>Bacilli</taxon>
        <taxon>Bacillales</taxon>
        <taxon>Bacillaceae</taxon>
        <taxon>Bacillus</taxon>
    </lineage>
</organism>
<name>A0ABU8HA75_9BACI</name>
<reference evidence="1 2" key="1">
    <citation type="journal article" date="2018" name="J. Microbiol.">
        <title>Bacillus spongiae sp. nov., isolated from sponge of Jeju Island.</title>
        <authorList>
            <person name="Lee G.E."/>
            <person name="Im W.T."/>
            <person name="Park J.S."/>
        </authorList>
    </citation>
    <scope>NUCLEOTIDE SEQUENCE [LARGE SCALE GENOMIC DNA]</scope>
    <source>
        <strain evidence="1 2">135PIL107-10</strain>
    </source>
</reference>
<proteinExistence type="predicted"/>
<dbReference type="EMBL" id="JBBAXC010000002">
    <property type="protein sequence ID" value="MEI5906157.1"/>
    <property type="molecule type" value="Genomic_DNA"/>
</dbReference>
<evidence type="ECO:0000313" key="2">
    <source>
        <dbReference type="Proteomes" id="UP001312865"/>
    </source>
</evidence>
<evidence type="ECO:0000313" key="1">
    <source>
        <dbReference type="EMBL" id="MEI5906157.1"/>
    </source>
</evidence>
<comment type="caution">
    <text evidence="1">The sequence shown here is derived from an EMBL/GenBank/DDBJ whole genome shotgun (WGS) entry which is preliminary data.</text>
</comment>
<protein>
    <submittedName>
        <fullName evidence="1">Uncharacterized protein</fullName>
    </submittedName>
</protein>
<accession>A0ABU8HA75</accession>
<gene>
    <name evidence="1" type="ORF">WAK64_03610</name>
</gene>
<sequence>MNYDIYNNPDNWIGEFYELSIEYHPFGNNKRVNEALLGLCKSDNFNGVWEDKKDYQKKSIFLPINIEEDSVTQFYGTLSFSNSKDGELPCVITIIRVDGESDWLDIAIPQASYEEIFPCKYPLTVELNPWLKEINTLYTQLAEIIYCNSPFDLAMIGEEVSGYTNQEEITHEDVQNITCILPSYLQDRLKLKGKGKELSNQLIIFD</sequence>
<dbReference type="RefSeq" id="WP_336585575.1">
    <property type="nucleotide sequence ID" value="NZ_JBBAXC010000002.1"/>
</dbReference>